<name>A0ABP3QH66_9BACI</name>
<reference evidence="3" key="1">
    <citation type="journal article" date="2019" name="Int. J. Syst. Evol. Microbiol.">
        <title>The Global Catalogue of Microorganisms (GCM) 10K type strain sequencing project: providing services to taxonomists for standard genome sequencing and annotation.</title>
        <authorList>
            <consortium name="The Broad Institute Genomics Platform"/>
            <consortium name="The Broad Institute Genome Sequencing Center for Infectious Disease"/>
            <person name="Wu L."/>
            <person name="Ma J."/>
        </authorList>
    </citation>
    <scope>NUCLEOTIDE SEQUENCE [LARGE SCALE GENOMIC DNA]</scope>
    <source>
        <strain evidence="3">JCM 15395</strain>
    </source>
</reference>
<evidence type="ECO:0000259" key="1">
    <source>
        <dbReference type="Pfam" id="PF13614"/>
    </source>
</evidence>
<feature type="domain" description="AAA" evidence="1">
    <location>
        <begin position="132"/>
        <end position="285"/>
    </location>
</feature>
<sequence length="375" mass="42551">MSKVNDIYVLGDNEELIASLNEQINESFQLHFVSATDLTKYNAQLIIIVNQDKSAVDDAQIVLAENPKASIICLNDQEDFELLRGLIRLGVSEFFVLPGEELIFMERLEAMSKEAGSLEEKSKDSFKRGGGKVFAFYSGSGGTGKSLLSTTFAQTLKLESTAKVLFIDLNLQYGGSETFLGIESNRSIIDLLPVMDEIGEHHIRNVSEKEEHSDLNVLVSPRDAELAEKINDEFVLKLLRAAKRSYDFIVVDLPGWMDERTFTVLEEAHRIYYVMNIDTVAISVLKSVESLFQRLGIITDDRMEFVMNFKSKEKELNKKDMERFVSYGIAAEIRKDIKHVQAYINQGDPLRKVPQEKKMTPVAKDIHKWVHSMLK</sequence>
<organism evidence="2 3">
    <name type="scientific">Virgibacillus siamensis</name>
    <dbReference type="NCBI Taxonomy" id="480071"/>
    <lineage>
        <taxon>Bacteria</taxon>
        <taxon>Bacillati</taxon>
        <taxon>Bacillota</taxon>
        <taxon>Bacilli</taxon>
        <taxon>Bacillales</taxon>
        <taxon>Bacillaceae</taxon>
        <taxon>Virgibacillus</taxon>
    </lineage>
</organism>
<evidence type="ECO:0000313" key="2">
    <source>
        <dbReference type="EMBL" id="GAA0588747.1"/>
    </source>
</evidence>
<evidence type="ECO:0000313" key="3">
    <source>
        <dbReference type="Proteomes" id="UP001500866"/>
    </source>
</evidence>
<dbReference type="Pfam" id="PF13614">
    <property type="entry name" value="AAA_31"/>
    <property type="match status" value="1"/>
</dbReference>
<dbReference type="EMBL" id="BAAADS010000001">
    <property type="protein sequence ID" value="GAA0588747.1"/>
    <property type="molecule type" value="Genomic_DNA"/>
</dbReference>
<keyword evidence="3" id="KW-1185">Reference proteome</keyword>
<dbReference type="RefSeq" id="WP_343809222.1">
    <property type="nucleotide sequence ID" value="NZ_BAAADS010000001.1"/>
</dbReference>
<proteinExistence type="predicted"/>
<dbReference type="InterPro" id="IPR025669">
    <property type="entry name" value="AAA_dom"/>
</dbReference>
<comment type="caution">
    <text evidence="2">The sequence shown here is derived from an EMBL/GenBank/DDBJ whole genome shotgun (WGS) entry which is preliminary data.</text>
</comment>
<dbReference type="Gene3D" id="3.40.50.300">
    <property type="entry name" value="P-loop containing nucleotide triphosphate hydrolases"/>
    <property type="match status" value="1"/>
</dbReference>
<dbReference type="PANTHER" id="PTHR43384:SF13">
    <property type="entry name" value="SLR0110 PROTEIN"/>
    <property type="match status" value="1"/>
</dbReference>
<protein>
    <recommendedName>
        <fullName evidence="1">AAA domain-containing protein</fullName>
    </recommendedName>
</protein>
<dbReference type="InterPro" id="IPR027417">
    <property type="entry name" value="P-loop_NTPase"/>
</dbReference>
<dbReference type="InterPro" id="IPR050625">
    <property type="entry name" value="ParA/MinD_ATPase"/>
</dbReference>
<dbReference type="PANTHER" id="PTHR43384">
    <property type="entry name" value="SEPTUM SITE-DETERMINING PROTEIN MIND HOMOLOG, CHLOROPLASTIC-RELATED"/>
    <property type="match status" value="1"/>
</dbReference>
<dbReference type="SUPFAM" id="SSF52540">
    <property type="entry name" value="P-loop containing nucleoside triphosphate hydrolases"/>
    <property type="match status" value="1"/>
</dbReference>
<accession>A0ABP3QH66</accession>
<dbReference type="Proteomes" id="UP001500866">
    <property type="component" value="Unassembled WGS sequence"/>
</dbReference>
<gene>
    <name evidence="2" type="ORF">GCM10009001_00800</name>
</gene>